<name>A0A426D4W4_9LACO</name>
<proteinExistence type="predicted"/>
<dbReference type="EMBL" id="QWZQ01000042">
    <property type="protein sequence ID" value="RRK09727.1"/>
    <property type="molecule type" value="Genomic_DNA"/>
</dbReference>
<dbReference type="Proteomes" id="UP000283633">
    <property type="component" value="Unassembled WGS sequence"/>
</dbReference>
<accession>A0A426D4W4</accession>
<sequence>MNDPLEIKYTYDISQKILDEMGASQDEKTAFNQDTKSTIFDSYIWSFSANKNNQALNNYGEIAIGIDVQKLQNHLANRNTNLYFENMHEGNGYTFPLYVEYNEEIQNEYLRSVLKEWLLAYRGLKNTPLEKVASDIAFECIQALFLFSLCFKRHLLYQEEEIRFVVERISISKEQKPDTHFNNRPVIITDFTPDMVSSIVVSHKNGADKRIKEIKQYLIKHGFDQTKVLLTDMPY</sequence>
<protein>
    <submittedName>
        <fullName evidence="1">Uncharacterized protein</fullName>
    </submittedName>
</protein>
<dbReference type="AlphaFoldDB" id="A0A426D4W4"/>
<evidence type="ECO:0000313" key="2">
    <source>
        <dbReference type="Proteomes" id="UP000283633"/>
    </source>
</evidence>
<reference evidence="1 2" key="1">
    <citation type="submission" date="2018-08" db="EMBL/GenBank/DDBJ databases">
        <title>Genome Lactobacillus garii FI11369.</title>
        <authorList>
            <person name="Diaz M."/>
            <person name="Narbad A."/>
        </authorList>
    </citation>
    <scope>NUCLEOTIDE SEQUENCE [LARGE SCALE GENOMIC DNA]</scope>
    <source>
        <strain evidence="1 2">FI11369</strain>
    </source>
</reference>
<comment type="caution">
    <text evidence="1">The sequence shown here is derived from an EMBL/GenBank/DDBJ whole genome shotgun (WGS) entry which is preliminary data.</text>
</comment>
<keyword evidence="2" id="KW-1185">Reference proteome</keyword>
<organism evidence="1 2">
    <name type="scientific">Lactiplantibacillus garii</name>
    <dbReference type="NCBI Taxonomy" id="2306423"/>
    <lineage>
        <taxon>Bacteria</taxon>
        <taxon>Bacillati</taxon>
        <taxon>Bacillota</taxon>
        <taxon>Bacilli</taxon>
        <taxon>Lactobacillales</taxon>
        <taxon>Lactobacillaceae</taxon>
        <taxon>Lactiplantibacillus</taxon>
    </lineage>
</organism>
<evidence type="ECO:0000313" key="1">
    <source>
        <dbReference type="EMBL" id="RRK09727.1"/>
    </source>
</evidence>
<gene>
    <name evidence="1" type="ORF">D1831_11280</name>
</gene>